<accession>A0ABD3MWX4</accession>
<protein>
    <recommendedName>
        <fullName evidence="3">FAD-binding domain-containing protein</fullName>
    </recommendedName>
</protein>
<keyword evidence="1" id="KW-0560">Oxidoreductase</keyword>
<dbReference type="AlphaFoldDB" id="A0ABD3MWX4"/>
<keyword evidence="5" id="KW-1185">Reference proteome</keyword>
<dbReference type="PRINTS" id="PR00420">
    <property type="entry name" value="RNGMNOXGNASE"/>
</dbReference>
<sequence length="416" mass="46110">MLIKAAASKYNSIAIIGGGIGGLTAANALLQKRITDRVTVYEQAPHFIPTAGAGFGLSPNGQICLRSIGIDGFKDFCLPFNHMKRIDLSGRNVVCESNALQQIRERHGFGIAGCLRGDLVDLEGELKYSQRLIGINPSADKVELRFESGDEDVVDLVIGSDGINSSVARLLDIDDQTPPIYSGANIFYGKILNPDENEVVSNHPVFNEGSVVNGPFTGEFIGFHAGSGASKTFIWANTYTSSSPPPKRDDWNHGNILELEAILAKYPRSHPIHAFAQTTHESDLLHFVLFFRHHKNTWSKGRVTLLGDACHATLPYVAQGANQAIEDAVYLADCLKRHDGYNEAYTDYYDKRFPRTKKVVKFAGFMHKLYHSENWIVHKALDFLLGNAIKGGFVLKRIEQEIIDECPVKNYRQYSP</sequence>
<evidence type="ECO:0000313" key="4">
    <source>
        <dbReference type="EMBL" id="KAL3766762.1"/>
    </source>
</evidence>
<dbReference type="Gene3D" id="3.50.50.60">
    <property type="entry name" value="FAD/NAD(P)-binding domain"/>
    <property type="match status" value="1"/>
</dbReference>
<gene>
    <name evidence="4" type="ORF">ACHAWO_005160</name>
</gene>
<organism evidence="4 5">
    <name type="scientific">Cyclotella atomus</name>
    <dbReference type="NCBI Taxonomy" id="382360"/>
    <lineage>
        <taxon>Eukaryota</taxon>
        <taxon>Sar</taxon>
        <taxon>Stramenopiles</taxon>
        <taxon>Ochrophyta</taxon>
        <taxon>Bacillariophyta</taxon>
        <taxon>Coscinodiscophyceae</taxon>
        <taxon>Thalassiosirophycidae</taxon>
        <taxon>Stephanodiscales</taxon>
        <taxon>Stephanodiscaceae</taxon>
        <taxon>Cyclotella</taxon>
    </lineage>
</organism>
<dbReference type="InterPro" id="IPR002938">
    <property type="entry name" value="FAD-bd"/>
</dbReference>
<dbReference type="Proteomes" id="UP001530400">
    <property type="component" value="Unassembled WGS sequence"/>
</dbReference>
<feature type="domain" description="FAD-binding" evidence="3">
    <location>
        <begin position="155"/>
        <end position="363"/>
    </location>
</feature>
<name>A0ABD3MWX4_9STRA</name>
<dbReference type="InterPro" id="IPR036188">
    <property type="entry name" value="FAD/NAD-bd_sf"/>
</dbReference>
<dbReference type="EMBL" id="JALLPJ020001380">
    <property type="protein sequence ID" value="KAL3766762.1"/>
    <property type="molecule type" value="Genomic_DNA"/>
</dbReference>
<dbReference type="SUPFAM" id="SSF51905">
    <property type="entry name" value="FAD/NAD(P)-binding domain"/>
    <property type="match status" value="1"/>
</dbReference>
<evidence type="ECO:0000259" key="3">
    <source>
        <dbReference type="Pfam" id="PF01494"/>
    </source>
</evidence>
<reference evidence="4 5" key="1">
    <citation type="submission" date="2024-10" db="EMBL/GenBank/DDBJ databases">
        <title>Updated reference genomes for cyclostephanoid diatoms.</title>
        <authorList>
            <person name="Roberts W.R."/>
            <person name="Alverson A.J."/>
        </authorList>
    </citation>
    <scope>NUCLEOTIDE SEQUENCE [LARGE SCALE GENOMIC DNA]</scope>
    <source>
        <strain evidence="4 5">AJA010-31</strain>
    </source>
</reference>
<dbReference type="Pfam" id="PF13450">
    <property type="entry name" value="NAD_binding_8"/>
    <property type="match status" value="1"/>
</dbReference>
<dbReference type="Pfam" id="PF01494">
    <property type="entry name" value="FAD_binding_3"/>
    <property type="match status" value="1"/>
</dbReference>
<proteinExistence type="predicted"/>
<comment type="caution">
    <text evidence="4">The sequence shown here is derived from an EMBL/GenBank/DDBJ whole genome shotgun (WGS) entry which is preliminary data.</text>
</comment>
<dbReference type="InterPro" id="IPR050493">
    <property type="entry name" value="FAD-dep_Monooxygenase_BioMet"/>
</dbReference>
<keyword evidence="2" id="KW-0503">Monooxygenase</keyword>
<evidence type="ECO:0000313" key="5">
    <source>
        <dbReference type="Proteomes" id="UP001530400"/>
    </source>
</evidence>
<dbReference type="PANTHER" id="PTHR13789:SF309">
    <property type="entry name" value="PUTATIVE (AFU_ORTHOLOGUE AFUA_6G14510)-RELATED"/>
    <property type="match status" value="1"/>
</dbReference>
<dbReference type="GO" id="GO:0004497">
    <property type="term" value="F:monooxygenase activity"/>
    <property type="evidence" value="ECO:0007669"/>
    <property type="project" value="UniProtKB-KW"/>
</dbReference>
<dbReference type="PANTHER" id="PTHR13789">
    <property type="entry name" value="MONOOXYGENASE"/>
    <property type="match status" value="1"/>
</dbReference>
<evidence type="ECO:0000256" key="2">
    <source>
        <dbReference type="ARBA" id="ARBA00023033"/>
    </source>
</evidence>
<evidence type="ECO:0000256" key="1">
    <source>
        <dbReference type="ARBA" id="ARBA00023002"/>
    </source>
</evidence>